<dbReference type="Pfam" id="PF02646">
    <property type="entry name" value="RmuC"/>
    <property type="match status" value="1"/>
</dbReference>
<organism evidence="7 8">
    <name type="scientific">Notoacmeibacter marinus</name>
    <dbReference type="NCBI Taxonomy" id="1876515"/>
    <lineage>
        <taxon>Bacteria</taxon>
        <taxon>Pseudomonadati</taxon>
        <taxon>Pseudomonadota</taxon>
        <taxon>Alphaproteobacteria</taxon>
        <taxon>Hyphomicrobiales</taxon>
        <taxon>Notoacmeibacteraceae</taxon>
        <taxon>Notoacmeibacter</taxon>
    </lineage>
</organism>
<sequence>METGLSLSMPIMLPFGLTLPLWMAVGVLLIVALLIGRFTAGRQNLSRVEQQQAELAGRLGALADHLGERQEAFDARLARRLEHLSGRLGESLTRQNRATQTNLTELSERLAVIDSAQRNIGELAGEMMGLQAILTDKQTRGLFGERRMEAILHDALPVGTFDLQTKLPSGVRPDALVRLPGGAPPLVIDAKFPLEAWRTMGEADDDLARDAARKRFRRDMAVHIDAVGEKYVQPGETQDFAFLFVPSESVFADLHEHFGPVLERASRRRVMLVSPSLLMLALGIVHSMRRDEAMAREAHRIQAEVAALMEEIGAVDALIAKLQSHFGHSQKDVDALARAVGKLSRRGNAIASVELADRDEAPSPMAAE</sequence>
<dbReference type="RefSeq" id="WP_094075755.1">
    <property type="nucleotide sequence ID" value="NZ_NBYO01000001.1"/>
</dbReference>
<dbReference type="PANTHER" id="PTHR30563">
    <property type="entry name" value="DNA RECOMBINATION PROTEIN RMUC"/>
    <property type="match status" value="1"/>
</dbReference>
<comment type="similarity">
    <text evidence="2">Belongs to the RmuC family.</text>
</comment>
<feature type="transmembrane region" description="Helical" evidence="6">
    <location>
        <begin position="12"/>
        <end position="35"/>
    </location>
</feature>
<reference evidence="8" key="1">
    <citation type="journal article" date="2017" name="Int. J. Syst. Evol. Microbiol.">
        <title>Notoacmeibacter marinus gen. nov., sp. nov., isolated from the gut of a limpet and proposal of Notoacmeibacteraceae fam. nov. in the order Rhizobiales of the class Alphaproteobacteria.</title>
        <authorList>
            <person name="Huang Z."/>
            <person name="Guo F."/>
            <person name="Lai Q."/>
        </authorList>
    </citation>
    <scope>NUCLEOTIDE SEQUENCE [LARGE SCALE GENOMIC DNA]</scope>
    <source>
        <strain evidence="8">XMTR2A4</strain>
    </source>
</reference>
<dbReference type="PANTHER" id="PTHR30563:SF0">
    <property type="entry name" value="DNA RECOMBINATION PROTEIN RMUC"/>
    <property type="match status" value="1"/>
</dbReference>
<evidence type="ECO:0000313" key="8">
    <source>
        <dbReference type="Proteomes" id="UP000215405"/>
    </source>
</evidence>
<comment type="caution">
    <text evidence="7">The sequence shown here is derived from an EMBL/GenBank/DDBJ whole genome shotgun (WGS) entry which is preliminary data.</text>
</comment>
<evidence type="ECO:0000313" key="7">
    <source>
        <dbReference type="EMBL" id="OXT01786.1"/>
    </source>
</evidence>
<keyword evidence="8" id="KW-1185">Reference proteome</keyword>
<dbReference type="Proteomes" id="UP000215405">
    <property type="component" value="Unassembled WGS sequence"/>
</dbReference>
<evidence type="ECO:0000256" key="4">
    <source>
        <dbReference type="ARBA" id="ARBA00023054"/>
    </source>
</evidence>
<keyword evidence="6" id="KW-0812">Transmembrane</keyword>
<accession>A0A231V2J5</accession>
<comment type="function">
    <text evidence="1">Involved in DNA recombination.</text>
</comment>
<evidence type="ECO:0000256" key="3">
    <source>
        <dbReference type="ARBA" id="ARBA00021840"/>
    </source>
</evidence>
<dbReference type="InterPro" id="IPR003798">
    <property type="entry name" value="DNA_recombination_RmuC"/>
</dbReference>
<protein>
    <recommendedName>
        <fullName evidence="3">DNA recombination protein RmuC homolog</fullName>
    </recommendedName>
</protein>
<dbReference type="GO" id="GO:0006310">
    <property type="term" value="P:DNA recombination"/>
    <property type="evidence" value="ECO:0007669"/>
    <property type="project" value="UniProtKB-KW"/>
</dbReference>
<evidence type="ECO:0000256" key="1">
    <source>
        <dbReference type="ARBA" id="ARBA00003416"/>
    </source>
</evidence>
<dbReference type="EMBL" id="NBYO01000001">
    <property type="protein sequence ID" value="OXT01786.1"/>
    <property type="molecule type" value="Genomic_DNA"/>
</dbReference>
<keyword evidence="5" id="KW-0233">DNA recombination</keyword>
<name>A0A231V2J5_9HYPH</name>
<gene>
    <name evidence="7" type="ORF">B7H23_02185</name>
</gene>
<dbReference type="AlphaFoldDB" id="A0A231V2J5"/>
<proteinExistence type="inferred from homology"/>
<evidence type="ECO:0000256" key="5">
    <source>
        <dbReference type="ARBA" id="ARBA00023172"/>
    </source>
</evidence>
<keyword evidence="6" id="KW-0472">Membrane</keyword>
<keyword evidence="6" id="KW-1133">Transmembrane helix</keyword>
<evidence type="ECO:0000256" key="6">
    <source>
        <dbReference type="SAM" id="Phobius"/>
    </source>
</evidence>
<keyword evidence="4" id="KW-0175">Coiled coil</keyword>
<evidence type="ECO:0000256" key="2">
    <source>
        <dbReference type="ARBA" id="ARBA00009840"/>
    </source>
</evidence>